<dbReference type="PANTHER" id="PTHR24287">
    <property type="entry name" value="P450, PUTATIVE (EUROFUNG)-RELATED"/>
    <property type="match status" value="1"/>
</dbReference>
<dbReference type="PANTHER" id="PTHR24287:SF19">
    <property type="entry name" value="CYTOCHROME P450"/>
    <property type="match status" value="1"/>
</dbReference>
<protein>
    <recommendedName>
        <fullName evidence="9">Cytochrome P450</fullName>
    </recommendedName>
</protein>
<evidence type="ECO:0000256" key="1">
    <source>
        <dbReference type="ARBA" id="ARBA00001971"/>
    </source>
</evidence>
<dbReference type="GO" id="GO:0016705">
    <property type="term" value="F:oxidoreductase activity, acting on paired donors, with incorporation or reduction of molecular oxygen"/>
    <property type="evidence" value="ECO:0007669"/>
    <property type="project" value="InterPro"/>
</dbReference>
<keyword evidence="5" id="KW-0408">Iron</keyword>
<dbReference type="GO" id="GO:0004497">
    <property type="term" value="F:monooxygenase activity"/>
    <property type="evidence" value="ECO:0007669"/>
    <property type="project" value="UniProtKB-KW"/>
</dbReference>
<dbReference type="InterPro" id="IPR036396">
    <property type="entry name" value="Cyt_P450_sf"/>
</dbReference>
<sequence>MASSLLLFTSTAVLLVLALIYLKTRGFLAFLRRSQETGCYVARTYPHFGKSSQRARISAQVLGNGIFMAEGPQWKHSRSIIKPIFAKAEVGSMTMMAKHLARDVAL</sequence>
<evidence type="ECO:0000313" key="7">
    <source>
        <dbReference type="EMBL" id="KAF2232720.1"/>
    </source>
</evidence>
<keyword evidence="8" id="KW-1185">Reference proteome</keyword>
<evidence type="ECO:0000256" key="3">
    <source>
        <dbReference type="ARBA" id="ARBA00022723"/>
    </source>
</evidence>
<keyword evidence="6" id="KW-0503">Monooxygenase</keyword>
<reference evidence="7" key="1">
    <citation type="journal article" date="2020" name="Stud. Mycol.">
        <title>101 Dothideomycetes genomes: a test case for predicting lifestyles and emergence of pathogens.</title>
        <authorList>
            <person name="Haridas S."/>
            <person name="Albert R."/>
            <person name="Binder M."/>
            <person name="Bloem J."/>
            <person name="Labutti K."/>
            <person name="Salamov A."/>
            <person name="Andreopoulos B."/>
            <person name="Baker S."/>
            <person name="Barry K."/>
            <person name="Bills G."/>
            <person name="Bluhm B."/>
            <person name="Cannon C."/>
            <person name="Castanera R."/>
            <person name="Culley D."/>
            <person name="Daum C."/>
            <person name="Ezra D."/>
            <person name="Gonzalez J."/>
            <person name="Henrissat B."/>
            <person name="Kuo A."/>
            <person name="Liang C."/>
            <person name="Lipzen A."/>
            <person name="Lutzoni F."/>
            <person name="Magnuson J."/>
            <person name="Mondo S."/>
            <person name="Nolan M."/>
            <person name="Ohm R."/>
            <person name="Pangilinan J."/>
            <person name="Park H.-J."/>
            <person name="Ramirez L."/>
            <person name="Alfaro M."/>
            <person name="Sun H."/>
            <person name="Tritt A."/>
            <person name="Yoshinaga Y."/>
            <person name="Zwiers L.-H."/>
            <person name="Turgeon B."/>
            <person name="Goodwin S."/>
            <person name="Spatafora J."/>
            <person name="Crous P."/>
            <person name="Grigoriev I."/>
        </authorList>
    </citation>
    <scope>NUCLEOTIDE SEQUENCE</scope>
    <source>
        <strain evidence="7">Tuck. ex Michener</strain>
    </source>
</reference>
<evidence type="ECO:0008006" key="9">
    <source>
        <dbReference type="Google" id="ProtNLM"/>
    </source>
</evidence>
<evidence type="ECO:0000256" key="6">
    <source>
        <dbReference type="ARBA" id="ARBA00023033"/>
    </source>
</evidence>
<keyword evidence="3" id="KW-0479">Metal-binding</keyword>
<proteinExistence type="inferred from homology"/>
<dbReference type="Gene3D" id="1.10.630.10">
    <property type="entry name" value="Cytochrome P450"/>
    <property type="match status" value="1"/>
</dbReference>
<dbReference type="Proteomes" id="UP000800092">
    <property type="component" value="Unassembled WGS sequence"/>
</dbReference>
<evidence type="ECO:0000256" key="5">
    <source>
        <dbReference type="ARBA" id="ARBA00023004"/>
    </source>
</evidence>
<name>A0A6A6H4S6_VIRVR</name>
<organism evidence="7 8">
    <name type="scientific">Viridothelium virens</name>
    <name type="common">Speckled blister lichen</name>
    <name type="synonym">Trypethelium virens</name>
    <dbReference type="NCBI Taxonomy" id="1048519"/>
    <lineage>
        <taxon>Eukaryota</taxon>
        <taxon>Fungi</taxon>
        <taxon>Dikarya</taxon>
        <taxon>Ascomycota</taxon>
        <taxon>Pezizomycotina</taxon>
        <taxon>Dothideomycetes</taxon>
        <taxon>Dothideomycetes incertae sedis</taxon>
        <taxon>Trypetheliales</taxon>
        <taxon>Trypetheliaceae</taxon>
        <taxon>Viridothelium</taxon>
    </lineage>
</organism>
<comment type="cofactor">
    <cofactor evidence="1">
        <name>heme</name>
        <dbReference type="ChEBI" id="CHEBI:30413"/>
    </cofactor>
</comment>
<accession>A0A6A6H4S6</accession>
<evidence type="ECO:0000256" key="4">
    <source>
        <dbReference type="ARBA" id="ARBA00023002"/>
    </source>
</evidence>
<dbReference type="GO" id="GO:0005506">
    <property type="term" value="F:iron ion binding"/>
    <property type="evidence" value="ECO:0007669"/>
    <property type="project" value="InterPro"/>
</dbReference>
<keyword evidence="4" id="KW-0560">Oxidoreductase</keyword>
<dbReference type="GO" id="GO:0020037">
    <property type="term" value="F:heme binding"/>
    <property type="evidence" value="ECO:0007669"/>
    <property type="project" value="InterPro"/>
</dbReference>
<evidence type="ECO:0000256" key="2">
    <source>
        <dbReference type="ARBA" id="ARBA00010617"/>
    </source>
</evidence>
<dbReference type="InterPro" id="IPR047146">
    <property type="entry name" value="Cyt_P450_E_CYP52_fungi"/>
</dbReference>
<gene>
    <name evidence="7" type="ORF">EV356DRAFT_243597</name>
</gene>
<dbReference type="EMBL" id="ML991813">
    <property type="protein sequence ID" value="KAF2232720.1"/>
    <property type="molecule type" value="Genomic_DNA"/>
</dbReference>
<comment type="similarity">
    <text evidence="2">Belongs to the cytochrome P450 family.</text>
</comment>
<evidence type="ECO:0000313" key="8">
    <source>
        <dbReference type="Proteomes" id="UP000800092"/>
    </source>
</evidence>
<dbReference type="SUPFAM" id="SSF48264">
    <property type="entry name" value="Cytochrome P450"/>
    <property type="match status" value="1"/>
</dbReference>
<dbReference type="AlphaFoldDB" id="A0A6A6H4S6"/>